<accession>A0AAV4FXU8</accession>
<dbReference type="SMART" id="SM00647">
    <property type="entry name" value="IBR"/>
    <property type="match status" value="2"/>
</dbReference>
<dbReference type="InterPro" id="IPR001841">
    <property type="entry name" value="Znf_RING"/>
</dbReference>
<dbReference type="InterPro" id="IPR044066">
    <property type="entry name" value="TRIAD_supradom"/>
</dbReference>
<keyword evidence="6 9" id="KW-0863">Zinc-finger</keyword>
<dbReference type="Pfam" id="PF01485">
    <property type="entry name" value="IBR"/>
    <property type="match status" value="1"/>
</dbReference>
<evidence type="ECO:0000256" key="3">
    <source>
        <dbReference type="ARBA" id="ARBA00022679"/>
    </source>
</evidence>
<dbReference type="EMBL" id="BMAT01001012">
    <property type="protein sequence ID" value="GFR78277.1"/>
    <property type="molecule type" value="Genomic_DNA"/>
</dbReference>
<keyword evidence="13" id="KW-1185">Reference proteome</keyword>
<evidence type="ECO:0000256" key="9">
    <source>
        <dbReference type="PROSITE-ProRule" id="PRU00175"/>
    </source>
</evidence>
<dbReference type="Gene3D" id="3.30.40.10">
    <property type="entry name" value="Zinc/RING finger domain, C3HC4 (zinc finger)"/>
    <property type="match status" value="1"/>
</dbReference>
<dbReference type="PROSITE" id="PS51873">
    <property type="entry name" value="TRIAD"/>
    <property type="match status" value="1"/>
</dbReference>
<dbReference type="EC" id="2.3.2.31" evidence="2"/>
<dbReference type="AlphaFoldDB" id="A0AAV4FXU8"/>
<keyword evidence="5" id="KW-0677">Repeat</keyword>
<dbReference type="CDD" id="cd20336">
    <property type="entry name" value="Rcat_RBR"/>
    <property type="match status" value="1"/>
</dbReference>
<keyword evidence="8" id="KW-0862">Zinc</keyword>
<keyword evidence="7" id="KW-0833">Ubl conjugation pathway</keyword>
<name>A0AAV4FXU8_9GAST</name>
<evidence type="ECO:0000313" key="13">
    <source>
        <dbReference type="Proteomes" id="UP000762676"/>
    </source>
</evidence>
<comment type="caution">
    <text evidence="12">The sequence shown here is derived from an EMBL/GenBank/DDBJ whole genome shotgun (WGS) entry which is preliminary data.</text>
</comment>
<evidence type="ECO:0000256" key="7">
    <source>
        <dbReference type="ARBA" id="ARBA00022786"/>
    </source>
</evidence>
<protein>
    <recommendedName>
        <fullName evidence="2">RBR-type E3 ubiquitin transferase</fullName>
        <ecNumber evidence="2">2.3.2.31</ecNumber>
    </recommendedName>
</protein>
<evidence type="ECO:0000256" key="4">
    <source>
        <dbReference type="ARBA" id="ARBA00022723"/>
    </source>
</evidence>
<comment type="catalytic activity">
    <reaction evidence="1">
        <text>[E2 ubiquitin-conjugating enzyme]-S-ubiquitinyl-L-cysteine + [acceptor protein]-L-lysine = [E2 ubiquitin-conjugating enzyme]-L-cysteine + [acceptor protein]-N(6)-ubiquitinyl-L-lysine.</text>
        <dbReference type="EC" id="2.3.2.31"/>
    </reaction>
</comment>
<keyword evidence="4" id="KW-0479">Metal-binding</keyword>
<evidence type="ECO:0000256" key="5">
    <source>
        <dbReference type="ARBA" id="ARBA00022737"/>
    </source>
</evidence>
<feature type="domain" description="RING-type" evidence="11">
    <location>
        <begin position="580"/>
        <end position="830"/>
    </location>
</feature>
<keyword evidence="3" id="KW-0808">Transferase</keyword>
<sequence>MLLFRYARQACMIGRSNLSAGQVENLLQESADDHEIKSALGNTDVLLSLNKRGRWRLPATVSHMIKEGCFSKTNTMVSLLERHKLKRRANCVAFACSKEPGSTGLGFCNQNTNTLKESQKKYFSYNLDYVDRIESRRQMKKRIAEEVKKEGRQSSFNVKTVDVFTIEGRKANSLTSSTPLYNLEVFYPCPQSCSLAHNPKYTDVIMARNDDGEMEVRSNTNNVKKSKTKRRTGFTKSDLVVLNSEMATLDGDVEEMWREVYEDTKNFGISKQGVDAIERQGQETTSKNSEENYYSCNWRNSSYSLLDCVMVGLIDQAARAQRAHSYSFPIRQRKRSGRIVENSLVRIRATSQEANTQIDHPYTFLHKRSNSRKLYVPSITSKGYPVLTSFPVILSSTEVTSQRLRAKFRNKYAEADCQPRRFCINITEPVRNTMSVYRNDKSSMYNTYVVFTSVGIYDNGLETYRVMVNCAGCTDPEHFTLCVPYDKVTIEEIINTILGSLLDLKKSGHKNFSNTISIHEQRNYSPVQERTMGKLKMRFESFFTSDELSRISKRGDLHEKIGNTMEYSQSLMEIGTNCDVESFCEICYDIIDFTQKETVQATQLNACGHLFCDLCWQTHLRTQFREGAVHMVCPGYQCKTQLGPSTLLSLLHVTEVAHILQRACEDEVEVCPTAKWCPSPSCGRVIRLATISSENPTCAEAPTSALDMSLDVTCGCGEEWCFTCLSPAHWPAGCEQAQAYLDMSRRFKPRQDTLDNDVDVTTAKSRVEEPLEVEGRLCPRCGRFIYKNGGCPHMMCKCGHNFCWTCLLPNFGYHNCNPDPKTIKAYTRVVKVRHVAQLTSHSAEVENSEKKTKMTKTSRYVKNSMFHRAIQQREEGERVKERRAASKELSAKLYRVASQDPQFKIEVLRMCGISKSNMPDSGNGLAAGDMVTRQNLLNSLTRYLNSVQRSRQAMHQVAEYTFVLLQDFPASTEKRRAFRVASDLIACCSFSSSVFQAGGNQDPRTALRRLSEIETWSNRALDTLLVVVHRLRYSV</sequence>
<evidence type="ECO:0000256" key="8">
    <source>
        <dbReference type="ARBA" id="ARBA00022833"/>
    </source>
</evidence>
<dbReference type="PANTHER" id="PTHR11685">
    <property type="entry name" value="RBR FAMILY RING FINGER AND IBR DOMAIN-CONTAINING"/>
    <property type="match status" value="1"/>
</dbReference>
<proteinExistence type="predicted"/>
<evidence type="ECO:0000256" key="2">
    <source>
        <dbReference type="ARBA" id="ARBA00012251"/>
    </source>
</evidence>
<dbReference type="PROSITE" id="PS00518">
    <property type="entry name" value="ZF_RING_1"/>
    <property type="match status" value="1"/>
</dbReference>
<dbReference type="GO" id="GO:0061630">
    <property type="term" value="F:ubiquitin protein ligase activity"/>
    <property type="evidence" value="ECO:0007669"/>
    <property type="project" value="UniProtKB-EC"/>
</dbReference>
<dbReference type="InterPro" id="IPR002867">
    <property type="entry name" value="IBR_dom"/>
</dbReference>
<evidence type="ECO:0000259" key="10">
    <source>
        <dbReference type="PROSITE" id="PS50089"/>
    </source>
</evidence>
<dbReference type="Gene3D" id="1.20.120.1750">
    <property type="match status" value="1"/>
</dbReference>
<evidence type="ECO:0000256" key="1">
    <source>
        <dbReference type="ARBA" id="ARBA00001798"/>
    </source>
</evidence>
<evidence type="ECO:0000259" key="11">
    <source>
        <dbReference type="PROSITE" id="PS51873"/>
    </source>
</evidence>
<dbReference type="InterPro" id="IPR013083">
    <property type="entry name" value="Znf_RING/FYVE/PHD"/>
</dbReference>
<dbReference type="PROSITE" id="PS50089">
    <property type="entry name" value="ZF_RING_2"/>
    <property type="match status" value="1"/>
</dbReference>
<dbReference type="SUPFAM" id="SSF57850">
    <property type="entry name" value="RING/U-box"/>
    <property type="match status" value="3"/>
</dbReference>
<reference evidence="12 13" key="1">
    <citation type="journal article" date="2021" name="Elife">
        <title>Chloroplast acquisition without the gene transfer in kleptoplastic sea slugs, Plakobranchus ocellatus.</title>
        <authorList>
            <person name="Maeda T."/>
            <person name="Takahashi S."/>
            <person name="Yoshida T."/>
            <person name="Shimamura S."/>
            <person name="Takaki Y."/>
            <person name="Nagai Y."/>
            <person name="Toyoda A."/>
            <person name="Suzuki Y."/>
            <person name="Arimoto A."/>
            <person name="Ishii H."/>
            <person name="Satoh N."/>
            <person name="Nishiyama T."/>
            <person name="Hasebe M."/>
            <person name="Maruyama T."/>
            <person name="Minagawa J."/>
            <person name="Obokata J."/>
            <person name="Shigenobu S."/>
        </authorList>
    </citation>
    <scope>NUCLEOTIDE SEQUENCE [LARGE SCALE GENOMIC DNA]</scope>
</reference>
<feature type="domain" description="RING-type" evidence="10">
    <location>
        <begin position="584"/>
        <end position="634"/>
    </location>
</feature>
<organism evidence="12 13">
    <name type="scientific">Elysia marginata</name>
    <dbReference type="NCBI Taxonomy" id="1093978"/>
    <lineage>
        <taxon>Eukaryota</taxon>
        <taxon>Metazoa</taxon>
        <taxon>Spiralia</taxon>
        <taxon>Lophotrochozoa</taxon>
        <taxon>Mollusca</taxon>
        <taxon>Gastropoda</taxon>
        <taxon>Heterobranchia</taxon>
        <taxon>Euthyneura</taxon>
        <taxon>Panpulmonata</taxon>
        <taxon>Sacoglossa</taxon>
        <taxon>Placobranchoidea</taxon>
        <taxon>Plakobranchidae</taxon>
        <taxon>Elysia</taxon>
    </lineage>
</organism>
<dbReference type="GO" id="GO:0016567">
    <property type="term" value="P:protein ubiquitination"/>
    <property type="evidence" value="ECO:0007669"/>
    <property type="project" value="InterPro"/>
</dbReference>
<evidence type="ECO:0000313" key="12">
    <source>
        <dbReference type="EMBL" id="GFR78277.1"/>
    </source>
</evidence>
<dbReference type="GO" id="GO:0008270">
    <property type="term" value="F:zinc ion binding"/>
    <property type="evidence" value="ECO:0007669"/>
    <property type="project" value="UniProtKB-KW"/>
</dbReference>
<evidence type="ECO:0000256" key="6">
    <source>
        <dbReference type="ARBA" id="ARBA00022771"/>
    </source>
</evidence>
<gene>
    <name evidence="12" type="ORF">ElyMa_000530100</name>
</gene>
<dbReference type="Proteomes" id="UP000762676">
    <property type="component" value="Unassembled WGS sequence"/>
</dbReference>
<dbReference type="InterPro" id="IPR017907">
    <property type="entry name" value="Znf_RING_CS"/>
</dbReference>
<dbReference type="Pfam" id="PF26200">
    <property type="entry name" value="Rcat_RNF216"/>
    <property type="match status" value="1"/>
</dbReference>
<dbReference type="InterPro" id="IPR031127">
    <property type="entry name" value="E3_UB_ligase_RBR"/>
</dbReference>